<dbReference type="PROSITE" id="PS00478">
    <property type="entry name" value="LIM_DOMAIN_1"/>
    <property type="match status" value="1"/>
</dbReference>
<accession>A0A1A8ACE0</accession>
<feature type="non-terminal residue" evidence="6">
    <location>
        <position position="1"/>
    </location>
</feature>
<proteinExistence type="predicted"/>
<dbReference type="Gene3D" id="2.10.110.10">
    <property type="entry name" value="Cysteine Rich Protein"/>
    <property type="match status" value="1"/>
</dbReference>
<reference evidence="6" key="2">
    <citation type="submission" date="2016-06" db="EMBL/GenBank/DDBJ databases">
        <title>The genome of a short-lived fish provides insights into sex chromosome evolution and the genetic control of aging.</title>
        <authorList>
            <person name="Reichwald K."/>
            <person name="Felder M."/>
            <person name="Petzold A."/>
            <person name="Koch P."/>
            <person name="Groth M."/>
            <person name="Platzer M."/>
        </authorList>
    </citation>
    <scope>NUCLEOTIDE SEQUENCE</scope>
    <source>
        <tissue evidence="6">Brain</tissue>
    </source>
</reference>
<protein>
    <submittedName>
        <fullName evidence="6">LIM domains containing 1</fullName>
    </submittedName>
</protein>
<dbReference type="InterPro" id="IPR001781">
    <property type="entry name" value="Znf_LIM"/>
</dbReference>
<dbReference type="AlphaFoldDB" id="A0A1A8ACE0"/>
<feature type="domain" description="LIM zinc-binding" evidence="5">
    <location>
        <begin position="1"/>
        <end position="42"/>
    </location>
</feature>
<evidence type="ECO:0000256" key="1">
    <source>
        <dbReference type="ARBA" id="ARBA00022723"/>
    </source>
</evidence>
<reference evidence="6" key="1">
    <citation type="submission" date="2016-05" db="EMBL/GenBank/DDBJ databases">
        <authorList>
            <person name="Lavstsen T."/>
            <person name="Jespersen J.S."/>
        </authorList>
    </citation>
    <scope>NUCLEOTIDE SEQUENCE</scope>
    <source>
        <tissue evidence="6">Brain</tissue>
    </source>
</reference>
<dbReference type="PROSITE" id="PS50023">
    <property type="entry name" value="LIM_DOMAIN_2"/>
    <property type="match status" value="1"/>
</dbReference>
<dbReference type="EMBL" id="HADY01013410">
    <property type="protein sequence ID" value="SBP51895.1"/>
    <property type="molecule type" value="Transcribed_RNA"/>
</dbReference>
<dbReference type="Pfam" id="PF00412">
    <property type="entry name" value="LIM"/>
    <property type="match status" value="1"/>
</dbReference>
<gene>
    <name evidence="6" type="primary">LIMD1</name>
</gene>
<evidence type="ECO:0000256" key="3">
    <source>
        <dbReference type="ARBA" id="ARBA00023038"/>
    </source>
</evidence>
<keyword evidence="1 4" id="KW-0479">Metal-binding</keyword>
<keyword evidence="3 4" id="KW-0440">LIM domain</keyword>
<sequence length="42" mass="4455">LCTRCGEAVNAAGGACQAMGHVFHRACFTCSMCSESLDCEHF</sequence>
<evidence type="ECO:0000256" key="4">
    <source>
        <dbReference type="PROSITE-ProRule" id="PRU00125"/>
    </source>
</evidence>
<evidence type="ECO:0000259" key="5">
    <source>
        <dbReference type="PROSITE" id="PS50023"/>
    </source>
</evidence>
<evidence type="ECO:0000313" key="6">
    <source>
        <dbReference type="EMBL" id="SBP51895.1"/>
    </source>
</evidence>
<evidence type="ECO:0000256" key="2">
    <source>
        <dbReference type="ARBA" id="ARBA00022833"/>
    </source>
</evidence>
<dbReference type="GO" id="GO:0046872">
    <property type="term" value="F:metal ion binding"/>
    <property type="evidence" value="ECO:0007669"/>
    <property type="project" value="UniProtKB-KW"/>
</dbReference>
<dbReference type="SUPFAM" id="SSF57716">
    <property type="entry name" value="Glucocorticoid receptor-like (DNA-binding domain)"/>
    <property type="match status" value="1"/>
</dbReference>
<name>A0A1A8ACE0_NOTFU</name>
<keyword evidence="2 4" id="KW-0862">Zinc</keyword>
<organism evidence="6">
    <name type="scientific">Nothobranchius furzeri</name>
    <name type="common">Turquoise killifish</name>
    <dbReference type="NCBI Taxonomy" id="105023"/>
    <lineage>
        <taxon>Eukaryota</taxon>
        <taxon>Metazoa</taxon>
        <taxon>Chordata</taxon>
        <taxon>Craniata</taxon>
        <taxon>Vertebrata</taxon>
        <taxon>Euteleostomi</taxon>
        <taxon>Actinopterygii</taxon>
        <taxon>Neopterygii</taxon>
        <taxon>Teleostei</taxon>
        <taxon>Neoteleostei</taxon>
        <taxon>Acanthomorphata</taxon>
        <taxon>Ovalentaria</taxon>
        <taxon>Atherinomorphae</taxon>
        <taxon>Cyprinodontiformes</taxon>
        <taxon>Nothobranchiidae</taxon>
        <taxon>Nothobranchius</taxon>
    </lineage>
</organism>
<feature type="non-terminal residue" evidence="6">
    <location>
        <position position="42"/>
    </location>
</feature>
<dbReference type="SMART" id="SM00132">
    <property type="entry name" value="LIM"/>
    <property type="match status" value="1"/>
</dbReference>